<dbReference type="AlphaFoldDB" id="A0A0F9RVK1"/>
<dbReference type="EMBL" id="LAZR01000747">
    <property type="protein sequence ID" value="KKN58839.1"/>
    <property type="molecule type" value="Genomic_DNA"/>
</dbReference>
<gene>
    <name evidence="1" type="ORF">LCGC14_0548450</name>
</gene>
<proteinExistence type="predicted"/>
<accession>A0A0F9RVK1</accession>
<sequence length="214" mass="24290">MFSFVLSFFGNKIHAADLAADLAADFAADSAVDIPADLPADLPADSAVDHAADLFLSLSHEMTKTCYECKRDLPRSAFTKDRSRLDGLHYRCKKCRSRYYRAYKALNLEKCKKRVRKAKARYRVKLRKDVLIHYGGEVPKCACCGENRDEFLCLDHINGGGNEHRRKIGEGGQRTYMWVRKNHYPEGFRVLCLNCNGSLGSYGYCPHERERGAV</sequence>
<comment type="caution">
    <text evidence="1">The sequence shown here is derived from an EMBL/GenBank/DDBJ whole genome shotgun (WGS) entry which is preliminary data.</text>
</comment>
<reference evidence="1" key="1">
    <citation type="journal article" date="2015" name="Nature">
        <title>Complex archaea that bridge the gap between prokaryotes and eukaryotes.</title>
        <authorList>
            <person name="Spang A."/>
            <person name="Saw J.H."/>
            <person name="Jorgensen S.L."/>
            <person name="Zaremba-Niedzwiedzka K."/>
            <person name="Martijn J."/>
            <person name="Lind A.E."/>
            <person name="van Eijk R."/>
            <person name="Schleper C."/>
            <person name="Guy L."/>
            <person name="Ettema T.J."/>
        </authorList>
    </citation>
    <scope>NUCLEOTIDE SEQUENCE</scope>
</reference>
<evidence type="ECO:0000313" key="1">
    <source>
        <dbReference type="EMBL" id="KKN58839.1"/>
    </source>
</evidence>
<protein>
    <submittedName>
        <fullName evidence="1">Uncharacterized protein</fullName>
    </submittedName>
</protein>
<organism evidence="1">
    <name type="scientific">marine sediment metagenome</name>
    <dbReference type="NCBI Taxonomy" id="412755"/>
    <lineage>
        <taxon>unclassified sequences</taxon>
        <taxon>metagenomes</taxon>
        <taxon>ecological metagenomes</taxon>
    </lineage>
</organism>
<name>A0A0F9RVK1_9ZZZZ</name>